<evidence type="ECO:0000256" key="13">
    <source>
        <dbReference type="ARBA" id="ARBA00022989"/>
    </source>
</evidence>
<dbReference type="GO" id="GO:0050832">
    <property type="term" value="P:defense response to fungus"/>
    <property type="evidence" value="ECO:0007669"/>
    <property type="project" value="UniProtKB-ARBA"/>
</dbReference>
<dbReference type="Pfam" id="PF03070">
    <property type="entry name" value="TENA_THI-4"/>
    <property type="match status" value="1"/>
</dbReference>
<dbReference type="GO" id="GO:0006772">
    <property type="term" value="P:thiamine metabolic process"/>
    <property type="evidence" value="ECO:0007669"/>
    <property type="project" value="UniProtKB-ARBA"/>
</dbReference>
<organism evidence="22 23">
    <name type="scientific">Anisodus acutangulus</name>
    <dbReference type="NCBI Taxonomy" id="402998"/>
    <lineage>
        <taxon>Eukaryota</taxon>
        <taxon>Viridiplantae</taxon>
        <taxon>Streptophyta</taxon>
        <taxon>Embryophyta</taxon>
        <taxon>Tracheophyta</taxon>
        <taxon>Spermatophyta</taxon>
        <taxon>Magnoliopsida</taxon>
        <taxon>eudicotyledons</taxon>
        <taxon>Gunneridae</taxon>
        <taxon>Pentapetalae</taxon>
        <taxon>asterids</taxon>
        <taxon>lamiids</taxon>
        <taxon>Solanales</taxon>
        <taxon>Solanaceae</taxon>
        <taxon>Solanoideae</taxon>
        <taxon>Hyoscyameae</taxon>
        <taxon>Anisodus</taxon>
    </lineage>
</organism>
<dbReference type="Gene3D" id="1.20.910.10">
    <property type="entry name" value="Heme oxygenase-like"/>
    <property type="match status" value="1"/>
</dbReference>
<dbReference type="InterPro" id="IPR017441">
    <property type="entry name" value="Protein_kinase_ATP_BS"/>
</dbReference>
<gene>
    <name evidence="22" type="ORF">K7X08_016356</name>
</gene>
<comment type="caution">
    <text evidence="22">The sequence shown here is derived from an EMBL/GenBank/DDBJ whole genome shotgun (WGS) entry which is preliminary data.</text>
</comment>
<dbReference type="PANTHER" id="PTHR48053">
    <property type="entry name" value="LEUCINE RICH REPEAT FAMILY PROTEIN, EXPRESSED"/>
    <property type="match status" value="1"/>
</dbReference>
<feature type="compositionally biased region" description="Polar residues" evidence="20">
    <location>
        <begin position="1282"/>
        <end position="1291"/>
    </location>
</feature>
<evidence type="ECO:0000256" key="16">
    <source>
        <dbReference type="ARBA" id="ARBA00023180"/>
    </source>
</evidence>
<evidence type="ECO:0000256" key="9">
    <source>
        <dbReference type="ARBA" id="ARBA00022737"/>
    </source>
</evidence>
<dbReference type="SUPFAM" id="SSF52058">
    <property type="entry name" value="L domain-like"/>
    <property type="match status" value="1"/>
</dbReference>
<dbReference type="Pfam" id="PF00560">
    <property type="entry name" value="LRR_1"/>
    <property type="match status" value="4"/>
</dbReference>
<evidence type="ECO:0000313" key="22">
    <source>
        <dbReference type="EMBL" id="KAJ8534628.1"/>
    </source>
</evidence>
<dbReference type="Gene3D" id="3.80.10.10">
    <property type="entry name" value="Ribonuclease Inhibitor"/>
    <property type="match status" value="4"/>
</dbReference>
<dbReference type="InterPro" id="IPR003591">
    <property type="entry name" value="Leu-rich_rpt_typical-subtyp"/>
</dbReference>
<evidence type="ECO:0000256" key="19">
    <source>
        <dbReference type="PROSITE-ProRule" id="PRU10141"/>
    </source>
</evidence>
<reference evidence="23" key="1">
    <citation type="journal article" date="2023" name="Proc. Natl. Acad. Sci. U.S.A.">
        <title>Genomic and structural basis for evolution of tropane alkaloid biosynthesis.</title>
        <authorList>
            <person name="Wanga Y.-J."/>
            <person name="Taina T."/>
            <person name="Yua J.-Y."/>
            <person name="Lia J."/>
            <person name="Xua B."/>
            <person name="Chenc J."/>
            <person name="D'Auriad J.C."/>
            <person name="Huanga J.-P."/>
            <person name="Huanga S.-X."/>
        </authorList>
    </citation>
    <scope>NUCLEOTIDE SEQUENCE [LARGE SCALE GENOMIC DNA]</scope>
    <source>
        <strain evidence="23">cv. KIB-2019</strain>
    </source>
</reference>
<evidence type="ECO:0000256" key="2">
    <source>
        <dbReference type="ARBA" id="ARBA00004479"/>
    </source>
</evidence>
<comment type="catalytic activity">
    <reaction evidence="17">
        <text>L-threonyl-[protein] + ATP = O-phospho-L-threonyl-[protein] + ADP + H(+)</text>
        <dbReference type="Rhea" id="RHEA:46608"/>
        <dbReference type="Rhea" id="RHEA-COMP:11060"/>
        <dbReference type="Rhea" id="RHEA-COMP:11605"/>
        <dbReference type="ChEBI" id="CHEBI:15378"/>
        <dbReference type="ChEBI" id="CHEBI:30013"/>
        <dbReference type="ChEBI" id="CHEBI:30616"/>
        <dbReference type="ChEBI" id="CHEBI:61977"/>
        <dbReference type="ChEBI" id="CHEBI:456216"/>
        <dbReference type="EC" id="2.7.11.1"/>
    </reaction>
</comment>
<dbReference type="GO" id="GO:0005886">
    <property type="term" value="C:plasma membrane"/>
    <property type="evidence" value="ECO:0007669"/>
    <property type="project" value="UniProtKB-SubCell"/>
</dbReference>
<feature type="region of interest" description="Disordered" evidence="20">
    <location>
        <begin position="1255"/>
        <end position="1291"/>
    </location>
</feature>
<evidence type="ECO:0000256" key="20">
    <source>
        <dbReference type="SAM" id="MobiDB-lite"/>
    </source>
</evidence>
<keyword evidence="9" id="KW-0677">Repeat</keyword>
<comment type="catalytic activity">
    <reaction evidence="18">
        <text>L-seryl-[protein] + ATP = O-phospho-L-seryl-[protein] + ADP + H(+)</text>
        <dbReference type="Rhea" id="RHEA:17989"/>
        <dbReference type="Rhea" id="RHEA-COMP:9863"/>
        <dbReference type="Rhea" id="RHEA-COMP:11604"/>
        <dbReference type="ChEBI" id="CHEBI:15378"/>
        <dbReference type="ChEBI" id="CHEBI:29999"/>
        <dbReference type="ChEBI" id="CHEBI:30616"/>
        <dbReference type="ChEBI" id="CHEBI:83421"/>
        <dbReference type="ChEBI" id="CHEBI:456216"/>
        <dbReference type="EC" id="2.7.11.1"/>
    </reaction>
</comment>
<evidence type="ECO:0000256" key="7">
    <source>
        <dbReference type="ARBA" id="ARBA00022692"/>
    </source>
</evidence>
<keyword evidence="16" id="KW-0325">Glycoprotein</keyword>
<feature type="domain" description="Protein kinase" evidence="21">
    <location>
        <begin position="1031"/>
        <end position="1262"/>
    </location>
</feature>
<comment type="subcellular location">
    <subcellularLocation>
        <location evidence="1">Cell membrane</location>
    </subcellularLocation>
    <subcellularLocation>
        <location evidence="2">Membrane</location>
        <topology evidence="2">Single-pass type I membrane protein</topology>
    </subcellularLocation>
</comment>
<dbReference type="FunFam" id="3.80.10.10:FF:000297">
    <property type="entry name" value="Leucine-rich repeat receptor-like protein kinase PXL1"/>
    <property type="match status" value="1"/>
</dbReference>
<dbReference type="InterPro" id="IPR032675">
    <property type="entry name" value="LRR_dom_sf"/>
</dbReference>
<dbReference type="EMBL" id="JAJAGQ010000019">
    <property type="protein sequence ID" value="KAJ8534628.1"/>
    <property type="molecule type" value="Genomic_DNA"/>
</dbReference>
<dbReference type="InterPro" id="IPR000719">
    <property type="entry name" value="Prot_kinase_dom"/>
</dbReference>
<dbReference type="OrthoDB" id="676979at2759"/>
<dbReference type="Proteomes" id="UP001152561">
    <property type="component" value="Unassembled WGS sequence"/>
</dbReference>
<dbReference type="Pfam" id="PF08263">
    <property type="entry name" value="LRRNT_2"/>
    <property type="match status" value="1"/>
</dbReference>
<keyword evidence="7" id="KW-0812">Transmembrane</keyword>
<dbReference type="GO" id="GO:0004674">
    <property type="term" value="F:protein serine/threonine kinase activity"/>
    <property type="evidence" value="ECO:0007669"/>
    <property type="project" value="UniProtKB-KW"/>
</dbReference>
<evidence type="ECO:0000256" key="17">
    <source>
        <dbReference type="ARBA" id="ARBA00047899"/>
    </source>
</evidence>
<feature type="compositionally biased region" description="Polar residues" evidence="20">
    <location>
        <begin position="1265"/>
        <end position="1274"/>
    </location>
</feature>
<evidence type="ECO:0000256" key="6">
    <source>
        <dbReference type="ARBA" id="ARBA00022679"/>
    </source>
</evidence>
<keyword evidence="10 19" id="KW-0547">Nucleotide-binding</keyword>
<proteinExistence type="predicted"/>
<evidence type="ECO:0000256" key="12">
    <source>
        <dbReference type="ARBA" id="ARBA00022840"/>
    </source>
</evidence>
<evidence type="ECO:0000256" key="11">
    <source>
        <dbReference type="ARBA" id="ARBA00022777"/>
    </source>
</evidence>
<evidence type="ECO:0000256" key="8">
    <source>
        <dbReference type="ARBA" id="ARBA00022729"/>
    </source>
</evidence>
<feature type="binding site" evidence="19">
    <location>
        <position position="1061"/>
    </location>
    <ligand>
        <name>ATP</name>
        <dbReference type="ChEBI" id="CHEBI:30616"/>
    </ligand>
</feature>
<name>A0A9Q1LGU1_9SOLA</name>
<keyword evidence="12 19" id="KW-0067">ATP-binding</keyword>
<evidence type="ECO:0000313" key="23">
    <source>
        <dbReference type="Proteomes" id="UP001152561"/>
    </source>
</evidence>
<dbReference type="FunFam" id="3.80.10.10:FF:000383">
    <property type="entry name" value="Leucine-rich repeat receptor protein kinase EMS1"/>
    <property type="match status" value="1"/>
</dbReference>
<keyword evidence="15" id="KW-0675">Receptor</keyword>
<dbReference type="SUPFAM" id="SSF52047">
    <property type="entry name" value="RNI-like"/>
    <property type="match status" value="1"/>
</dbReference>
<evidence type="ECO:0000256" key="10">
    <source>
        <dbReference type="ARBA" id="ARBA00022741"/>
    </source>
</evidence>
<dbReference type="Pfam" id="PF07714">
    <property type="entry name" value="PK_Tyr_Ser-Thr"/>
    <property type="match status" value="1"/>
</dbReference>
<dbReference type="GO" id="GO:0005524">
    <property type="term" value="F:ATP binding"/>
    <property type="evidence" value="ECO:0007669"/>
    <property type="project" value="UniProtKB-UniRule"/>
</dbReference>
<evidence type="ECO:0000256" key="4">
    <source>
        <dbReference type="ARBA" id="ARBA00022527"/>
    </source>
</evidence>
<protein>
    <recommendedName>
        <fullName evidence="3">non-specific serine/threonine protein kinase</fullName>
        <ecNumber evidence="3">2.7.11.1</ecNumber>
    </recommendedName>
</protein>
<dbReference type="InterPro" id="IPR055414">
    <property type="entry name" value="LRR_R13L4/SHOC2-like"/>
</dbReference>
<dbReference type="Pfam" id="PF23598">
    <property type="entry name" value="LRR_14"/>
    <property type="match status" value="1"/>
</dbReference>
<dbReference type="InterPro" id="IPR001245">
    <property type="entry name" value="Ser-Thr/Tyr_kinase_cat_dom"/>
</dbReference>
<dbReference type="SUPFAM" id="SSF56112">
    <property type="entry name" value="Protein kinase-like (PK-like)"/>
    <property type="match status" value="1"/>
</dbReference>
<dbReference type="SMART" id="SM00369">
    <property type="entry name" value="LRR_TYP"/>
    <property type="match status" value="7"/>
</dbReference>
<evidence type="ECO:0000256" key="5">
    <source>
        <dbReference type="ARBA" id="ARBA00022614"/>
    </source>
</evidence>
<evidence type="ECO:0000256" key="15">
    <source>
        <dbReference type="ARBA" id="ARBA00023170"/>
    </source>
</evidence>
<dbReference type="InterPro" id="IPR001611">
    <property type="entry name" value="Leu-rich_rpt"/>
</dbReference>
<dbReference type="FunFam" id="3.30.200.20:FF:000444">
    <property type="entry name" value="MDIS1-interacting receptor like kinase 1"/>
    <property type="match status" value="1"/>
</dbReference>
<dbReference type="Pfam" id="PF13855">
    <property type="entry name" value="LRR_8"/>
    <property type="match status" value="2"/>
</dbReference>
<dbReference type="FunFam" id="3.80.10.10:FF:000410">
    <property type="entry name" value="Leucine-rich repeat receptor-like protein kinase PXL1"/>
    <property type="match status" value="1"/>
</dbReference>
<keyword evidence="13" id="KW-1133">Transmembrane helix</keyword>
<dbReference type="InterPro" id="IPR016084">
    <property type="entry name" value="Haem_Oase-like_multi-hlx"/>
</dbReference>
<dbReference type="InterPro" id="IPR004305">
    <property type="entry name" value="Thiaminase-2/PQQC"/>
</dbReference>
<dbReference type="PROSITE" id="PS00107">
    <property type="entry name" value="PROTEIN_KINASE_ATP"/>
    <property type="match status" value="1"/>
</dbReference>
<dbReference type="SUPFAM" id="SSF48613">
    <property type="entry name" value="Heme oxygenase-like"/>
    <property type="match status" value="1"/>
</dbReference>
<dbReference type="InterPro" id="IPR051716">
    <property type="entry name" value="Plant_RL_S/T_kinase"/>
</dbReference>
<dbReference type="FunFam" id="3.80.10.10:FF:000412">
    <property type="entry name" value="Leucine-rich repeat receptor-like protein kinase PXL1"/>
    <property type="match status" value="1"/>
</dbReference>
<keyword evidence="6" id="KW-0808">Transferase</keyword>
<evidence type="ECO:0000259" key="21">
    <source>
        <dbReference type="PROSITE" id="PS50011"/>
    </source>
</evidence>
<accession>A0A9Q1LGU1</accession>
<dbReference type="EC" id="2.7.11.1" evidence="3"/>
<dbReference type="PANTHER" id="PTHR48053:SF131">
    <property type="entry name" value="LEUCINE-RICH REPEAT RECEPTOR-LIKE SERINE_THREONINE-PROTEIN KINASE BAM2"/>
    <property type="match status" value="1"/>
</dbReference>
<dbReference type="PROSITE" id="PS50011">
    <property type="entry name" value="PROTEIN_KINASE_DOM"/>
    <property type="match status" value="1"/>
</dbReference>
<evidence type="ECO:0000256" key="18">
    <source>
        <dbReference type="ARBA" id="ARBA00048679"/>
    </source>
</evidence>
<keyword evidence="5" id="KW-0433">Leucine-rich repeat</keyword>
<dbReference type="InterPro" id="IPR013210">
    <property type="entry name" value="LRR_N_plant-typ"/>
</dbReference>
<dbReference type="Gene3D" id="1.10.510.10">
    <property type="entry name" value="Transferase(Phosphotransferase) domain 1"/>
    <property type="match status" value="2"/>
</dbReference>
<keyword evidence="11" id="KW-0418">Kinase</keyword>
<keyword evidence="23" id="KW-1185">Reference proteome</keyword>
<keyword evidence="14" id="KW-0472">Membrane</keyword>
<sequence length="1291" mass="141337">MTRYLLVFSIWACNTDWNGALNFQKLALVTVPQLDTPTFCWPPQQEKLKGKKGRGKIVTPFEKTRLAAYALSAIAPCMRLYSYLSKEIKDVLVPEESNNIYERWIDCLCSECFEAYASRIEDLLDKLSVTLTGEELDVVKKLYHQVMKLELEFISAQPITQSTITPISQLQEPAGCNLTMFCDFDMTCSAVDSSALLADVAIIAAAKSDLDDCESLYAQISAADLWATWSNLSSKYIEEYEQCIENIIPSETVGRFDYDGLCKALVQLSDFESRANDMVVHSGVLRGLSQEDIKRAGEHLVFQNGCKNVLQEIRGSENLHADVHVLSYCWSGDLIRSAFSSAKTELSDEVSILLSIKESLVDPLDQLHDWTVPTNAAAGNRNISVHCSWKGVECNSDGAVEKLDLSHMNLTGKVSDDIQKLKSLTSLNLCCNGFSSPLPRSFSNLTALKSFDVSQNYFVYGFPVGLGMSAGLMYLNASSNNFSGYLPEDIGNASLLETMDFRGNFFEDSIPKSYKNLGKLKFLGLSGNNLTGHIPGELGELSSLETIVLGYNVFEGGIPTEFGNLTNLKYLDLAIANLGGSIPSELGKLKLLDTVFLYKNNLEGNIPPEIGNMTSLQLLDLSDNMLTGEIPAEIAELKNLQLLNLLSNKLLGSVPPEIGGLPQLEVFELWNNSLSGPLPSDLGRNSPLQWVDISSNSFTGPIPAGLCTKGNLTKLILFNNAFSGPIPAGLSTCTSLFRVRMQNNLLSGTIPAGFGKLGKLQRLELANNSLTGQIPSDLASSTSLSFIDFSKNHIQSSIPSSILAIPTLQTFIASDNNLVGEIPDQFQDCPSLSVLDLSTNQFTGDLPASIASCEKLVTLNLRNNQLTGPIPRPISMMPALAVLDLSNNSLTGGIPENFGNSPALEMLNVSHNKLEGPVPANGMLRTINPDDLIGNAGLCGGVLPPCAHNAAYTSKQKSLHAKHIIAGWLTGVAALLLLVTAGLGARSLYKRWHENGSCFERRFEMSSGEWPWRLMAFQRLGFTSNDILACLKESNVIGMGATGVVYKAEMQRQNMVVAVKKLWKSATDIEMGGSEDLVGEVNVLGKLRHRNIVRLLGFLHNNRDTMIIYEYMQNGSLGEALHEVRIADFGLARMMLKKNETVSMVAGSYGYIAPEYGYTLKVDEKSDIYSYGVVLVELLTGKRPLDPEFGESVDIVEWFRMKIRDNKSLEEVLDPNVGATQHVQEEMLLVLRIAILCVAKLPKDRPSMRDVLTMLEEAKPRRKSSSNCGGSHATTNKDKPIFSTSPVNGLL</sequence>
<keyword evidence="4" id="KW-0723">Serine/threonine-protein kinase</keyword>
<evidence type="ECO:0000256" key="14">
    <source>
        <dbReference type="ARBA" id="ARBA00023136"/>
    </source>
</evidence>
<evidence type="ECO:0000256" key="1">
    <source>
        <dbReference type="ARBA" id="ARBA00004236"/>
    </source>
</evidence>
<dbReference type="InterPro" id="IPR011009">
    <property type="entry name" value="Kinase-like_dom_sf"/>
</dbReference>
<evidence type="ECO:0000256" key="3">
    <source>
        <dbReference type="ARBA" id="ARBA00012513"/>
    </source>
</evidence>
<keyword evidence="8" id="KW-0732">Signal</keyword>